<dbReference type="Ensembl" id="ENSMGAT00000035057.1">
    <property type="protein sequence ID" value="ENSMGAP00000026036.1"/>
    <property type="gene ID" value="ENSMGAG00000021790.1"/>
</dbReference>
<name>A0A803Y2N9_MELGA</name>
<dbReference type="InterPro" id="IPR051291">
    <property type="entry name" value="CIMAP"/>
</dbReference>
<reference evidence="1" key="2">
    <citation type="submission" date="2025-08" db="UniProtKB">
        <authorList>
            <consortium name="Ensembl"/>
        </authorList>
    </citation>
    <scope>IDENTIFICATION</scope>
</reference>
<dbReference type="Proteomes" id="UP000001645">
    <property type="component" value="Chromosome 2"/>
</dbReference>
<protein>
    <recommendedName>
        <fullName evidence="3">Outer dense fiber of sperm tails 3B</fullName>
    </recommendedName>
</protein>
<dbReference type="PANTHER" id="PTHR21580">
    <property type="entry name" value="SHIPPO-1-RELATED"/>
    <property type="match status" value="1"/>
</dbReference>
<dbReference type="PANTHER" id="PTHR21580:SF28">
    <property type="entry name" value="BOREALIN N-TERMINAL DOMAIN-CONTAINING PROTEIN-RELATED"/>
    <property type="match status" value="1"/>
</dbReference>
<reference evidence="1 2" key="1">
    <citation type="journal article" date="2010" name="PLoS Biol.">
        <title>Multi-platform next-generation sequencing of the domestic turkey (Meleagris gallopavo): genome assembly and analysis.</title>
        <authorList>
            <person name="Dalloul R.A."/>
            <person name="Long J.A."/>
            <person name="Zimin A.V."/>
            <person name="Aslam L."/>
            <person name="Beal K."/>
            <person name="Blomberg L.A."/>
            <person name="Bouffard P."/>
            <person name="Burt D.W."/>
            <person name="Crasta O."/>
            <person name="Crooijmans R.P."/>
            <person name="Cooper K."/>
            <person name="Coulombe R.A."/>
            <person name="De S."/>
            <person name="Delany M.E."/>
            <person name="Dodgson J.B."/>
            <person name="Dong J.J."/>
            <person name="Evans C."/>
            <person name="Frederickson K.M."/>
            <person name="Flicek P."/>
            <person name="Florea L."/>
            <person name="Folkerts O."/>
            <person name="Groenen M.A."/>
            <person name="Harkins T.T."/>
            <person name="Herrero J."/>
            <person name="Hoffmann S."/>
            <person name="Megens H.J."/>
            <person name="Jiang A."/>
            <person name="de Jong P."/>
            <person name="Kaiser P."/>
            <person name="Kim H."/>
            <person name="Kim K.W."/>
            <person name="Kim S."/>
            <person name="Langenberger D."/>
            <person name="Lee M.K."/>
            <person name="Lee T."/>
            <person name="Mane S."/>
            <person name="Marcais G."/>
            <person name="Marz M."/>
            <person name="McElroy A.P."/>
            <person name="Modise T."/>
            <person name="Nefedov M."/>
            <person name="Notredame C."/>
            <person name="Paton I.R."/>
            <person name="Payne W.S."/>
            <person name="Pertea G."/>
            <person name="Prickett D."/>
            <person name="Puiu D."/>
            <person name="Qioa D."/>
            <person name="Raineri E."/>
            <person name="Ruffier M."/>
            <person name="Salzberg S.L."/>
            <person name="Schatz M.C."/>
            <person name="Scheuring C."/>
            <person name="Schmidt C.J."/>
            <person name="Schroeder S."/>
            <person name="Searle S.M."/>
            <person name="Smith E.J."/>
            <person name="Smith J."/>
            <person name="Sonstegard T.S."/>
            <person name="Stadler P.F."/>
            <person name="Tafer H."/>
            <person name="Tu Z.J."/>
            <person name="Van Tassell C.P."/>
            <person name="Vilella A.J."/>
            <person name="Williams K.P."/>
            <person name="Yorke J.A."/>
            <person name="Zhang L."/>
            <person name="Zhang H.B."/>
            <person name="Zhang X."/>
            <person name="Zhang Y."/>
            <person name="Reed K.M."/>
        </authorList>
    </citation>
    <scope>NUCLEOTIDE SEQUENCE [LARGE SCALE GENOMIC DNA]</scope>
</reference>
<proteinExistence type="predicted"/>
<gene>
    <name evidence="1" type="primary">LOC104909483</name>
</gene>
<organism evidence="1 2">
    <name type="scientific">Meleagris gallopavo</name>
    <name type="common">Wild turkey</name>
    <dbReference type="NCBI Taxonomy" id="9103"/>
    <lineage>
        <taxon>Eukaryota</taxon>
        <taxon>Metazoa</taxon>
        <taxon>Chordata</taxon>
        <taxon>Craniata</taxon>
        <taxon>Vertebrata</taxon>
        <taxon>Euteleostomi</taxon>
        <taxon>Archelosauria</taxon>
        <taxon>Archosauria</taxon>
        <taxon>Dinosauria</taxon>
        <taxon>Saurischia</taxon>
        <taxon>Theropoda</taxon>
        <taxon>Coelurosauria</taxon>
        <taxon>Aves</taxon>
        <taxon>Neognathae</taxon>
        <taxon>Galloanserae</taxon>
        <taxon>Galliformes</taxon>
        <taxon>Phasianidae</taxon>
        <taxon>Meleagridinae</taxon>
        <taxon>Meleagris</taxon>
    </lineage>
</organism>
<sequence length="304" mass="33093">MDGAWVGTWRPHCPRGLISAQFPSPGPQYSIPGTTGFVGHSPTKARAPAYTFRGTKPPAAESCGPGPCYFVEPAITRNGKYVAPGAHLRGRPTTETTVTPGPSDYRTEAANRHVFKCPPVQSMAFRREPLRTDRPPDSGSCGVAQSSCRCLQDQGACIHHVGLTKTCRGQSSEARAGRLQRRPGDTDQAPGACIHFWNLAFPLHNPSDCGIKQPSLEGRLCFPGTGGDRKTPINCRFPLDSISIYGLGLLPILLLNVSKWSKSSIKSTQHLYVCFLVTPFSSLLHAGMRQRFLKPFKHQCIGNR</sequence>
<evidence type="ECO:0000313" key="2">
    <source>
        <dbReference type="Proteomes" id="UP000001645"/>
    </source>
</evidence>
<evidence type="ECO:0000313" key="1">
    <source>
        <dbReference type="Ensembl" id="ENSMGAP00000026036.1"/>
    </source>
</evidence>
<dbReference type="AlphaFoldDB" id="A0A803Y2N9"/>
<accession>A0A803Y2N9</accession>
<dbReference type="InParanoid" id="A0A803Y2N9"/>
<dbReference type="GeneTree" id="ENSGT00940000156191"/>
<keyword evidence="2" id="KW-1185">Reference proteome</keyword>
<dbReference type="GO" id="GO:0005856">
    <property type="term" value="C:cytoskeleton"/>
    <property type="evidence" value="ECO:0007669"/>
    <property type="project" value="TreeGrafter"/>
</dbReference>
<reference evidence="1" key="3">
    <citation type="submission" date="2025-09" db="UniProtKB">
        <authorList>
            <consortium name="Ensembl"/>
        </authorList>
    </citation>
    <scope>IDENTIFICATION</scope>
</reference>
<evidence type="ECO:0008006" key="3">
    <source>
        <dbReference type="Google" id="ProtNLM"/>
    </source>
</evidence>